<dbReference type="PIRSF" id="PIRSF006320">
    <property type="entry name" value="Elb2"/>
    <property type="match status" value="1"/>
</dbReference>
<organism evidence="2 3">
    <name type="scientific">Candidatus Sodalis endolongispinus</name>
    <dbReference type="NCBI Taxonomy" id="2812662"/>
    <lineage>
        <taxon>Bacteria</taxon>
        <taxon>Pseudomonadati</taxon>
        <taxon>Pseudomonadota</taxon>
        <taxon>Gammaproteobacteria</taxon>
        <taxon>Enterobacterales</taxon>
        <taxon>Bruguierivoracaceae</taxon>
        <taxon>Sodalis</taxon>
    </lineage>
</organism>
<gene>
    <name evidence="2" type="primary">elbB</name>
    <name evidence="2" type="ORF">JZM24_12645</name>
</gene>
<dbReference type="Gene3D" id="3.40.50.880">
    <property type="match status" value="1"/>
</dbReference>
<dbReference type="InterPro" id="IPR029062">
    <property type="entry name" value="Class_I_gatase-like"/>
</dbReference>
<comment type="catalytic activity">
    <reaction evidence="1">
        <text>glyoxal + H2O = glycolate + H(+)</text>
        <dbReference type="Rhea" id="RHEA:51672"/>
        <dbReference type="ChEBI" id="CHEBI:15377"/>
        <dbReference type="ChEBI" id="CHEBI:15378"/>
        <dbReference type="ChEBI" id="CHEBI:29805"/>
        <dbReference type="ChEBI" id="CHEBI:34779"/>
    </reaction>
</comment>
<sequence length="217" mass="22888">MKRIGIVLSGCGVNDGSEIQEAVLTLLAIDRAGADAVCFAPDIPQLQVVNHLSGEQTDERRNVLVEAARIARGQIQPLSVANADDLDALIVPGGYGVAKNLSNLAQTGADCEVDAELARLVQALHLQRKPLGFICIAPALLPKILAVPLRLTLGTDVNAAEMVDAMGAIHVTCPVDDIVIDGDNNIITTPAYMQETSIAEVAKGIDKLVARVLEFIP</sequence>
<keyword evidence="3" id="KW-1185">Reference proteome</keyword>
<evidence type="ECO:0000313" key="2">
    <source>
        <dbReference type="EMBL" id="MBT9432763.1"/>
    </source>
</evidence>
<dbReference type="RefSeq" id="WP_215669874.1">
    <property type="nucleotide sequence ID" value="NZ_JAFJYC010000001.1"/>
</dbReference>
<dbReference type="NCBIfam" id="NF008747">
    <property type="entry name" value="PRK11780.1"/>
    <property type="match status" value="1"/>
</dbReference>
<dbReference type="GO" id="GO:0016829">
    <property type="term" value="F:lyase activity"/>
    <property type="evidence" value="ECO:0007669"/>
    <property type="project" value="UniProtKB-KW"/>
</dbReference>
<comment type="similarity">
    <text evidence="1">Belongs to the peptidase C56 family.</text>
</comment>
<dbReference type="EMBL" id="JAFJYC010000001">
    <property type="protein sequence ID" value="MBT9432763.1"/>
    <property type="molecule type" value="Genomic_DNA"/>
</dbReference>
<dbReference type="CDD" id="cd03133">
    <property type="entry name" value="GATase1_ES1"/>
    <property type="match status" value="1"/>
</dbReference>
<proteinExistence type="inferred from homology"/>
<protein>
    <recommendedName>
        <fullName evidence="1">Glyoxalase</fullName>
    </recommendedName>
</protein>
<comment type="function">
    <text evidence="1">Displays glyoxalase activity, catalyzing the conversion of glyoxal to glycolate.</text>
</comment>
<dbReference type="PANTHER" id="PTHR10224">
    <property type="entry name" value="ES1 PROTEIN HOMOLOG, MITOCHONDRIAL"/>
    <property type="match status" value="1"/>
</dbReference>
<name>A0ABS5YCT3_9GAMM</name>
<dbReference type="PANTHER" id="PTHR10224:SF12">
    <property type="entry name" value="GLYOXALASE ELBB"/>
    <property type="match status" value="1"/>
</dbReference>
<accession>A0ABS5YCT3</accession>
<dbReference type="InterPro" id="IPR026041">
    <property type="entry name" value="ElbB"/>
</dbReference>
<evidence type="ECO:0000313" key="3">
    <source>
        <dbReference type="Proteomes" id="UP000811282"/>
    </source>
</evidence>
<evidence type="ECO:0000256" key="1">
    <source>
        <dbReference type="PIRNR" id="PIRNR006320"/>
    </source>
</evidence>
<dbReference type="SUPFAM" id="SSF52317">
    <property type="entry name" value="Class I glutamine amidotransferase-like"/>
    <property type="match status" value="1"/>
</dbReference>
<reference evidence="2 3" key="1">
    <citation type="journal article" date="2021" name="Genome Biol. Evol.">
        <title>The evolution of interdependence in a four-way mealybug symbiosis.</title>
        <authorList>
            <person name="Garber A.I."/>
            <person name="Kupper M."/>
            <person name="Laetsch D.R."/>
            <person name="Weldon S.R."/>
            <person name="Ladinsky M.S."/>
            <person name="Bjorkman P.J."/>
            <person name="McCutcheon J.P."/>
        </authorList>
    </citation>
    <scope>NUCLEOTIDE SEQUENCE [LARGE SCALE GENOMIC DNA]</scope>
    <source>
        <strain evidence="2">SOD</strain>
    </source>
</reference>
<comment type="caution">
    <text evidence="2">The sequence shown here is derived from an EMBL/GenBank/DDBJ whole genome shotgun (WGS) entry which is preliminary data.</text>
</comment>
<keyword evidence="1 2" id="KW-0456">Lyase</keyword>
<dbReference type="Proteomes" id="UP000811282">
    <property type="component" value="Unassembled WGS sequence"/>
</dbReference>